<sequence length="192" mass="21354">MKHILPREFYARDTVLVAKELLGHVLLHETPEGVTAGRIVEAEAYIQGDPACHASRGMTPRNRVMFGPPGHAYVYIIYGMHFCFNIVTAPEGVGEAVLIRALEPLEGIPLMRERRGKERLKELCRGPAMLVQSLGISKENNGDDMVGGKLTVCQGEFIGRDRIIATTRVGVTRGAELPFRFYIKDSSYISRK</sequence>
<dbReference type="Pfam" id="PF02245">
    <property type="entry name" value="Pur_DNA_glyco"/>
    <property type="match status" value="1"/>
</dbReference>
<dbReference type="InterPro" id="IPR011034">
    <property type="entry name" value="Formyl_transferase-like_C_sf"/>
</dbReference>
<gene>
    <name evidence="6" type="ORF">DCCM_0922</name>
</gene>
<proteinExistence type="inferred from homology"/>
<evidence type="ECO:0000313" key="6">
    <source>
        <dbReference type="EMBL" id="GBF32726.1"/>
    </source>
</evidence>
<dbReference type="EMBL" id="BFAV01000045">
    <property type="protein sequence ID" value="GBF32726.1"/>
    <property type="molecule type" value="Genomic_DNA"/>
</dbReference>
<name>A0A2L2XER2_9FIRM</name>
<keyword evidence="7" id="KW-1185">Reference proteome</keyword>
<reference evidence="7" key="1">
    <citation type="submission" date="2018-02" db="EMBL/GenBank/DDBJ databases">
        <title>Genome sequence of Desulfocucumis palustris strain NAW-5.</title>
        <authorList>
            <person name="Watanabe M."/>
            <person name="Kojima H."/>
            <person name="Fukui M."/>
        </authorList>
    </citation>
    <scope>NUCLEOTIDE SEQUENCE [LARGE SCALE GENOMIC DNA]</scope>
    <source>
        <strain evidence="7">NAW-5</strain>
    </source>
</reference>
<dbReference type="GO" id="GO:0003677">
    <property type="term" value="F:DNA binding"/>
    <property type="evidence" value="ECO:0007669"/>
    <property type="project" value="InterPro"/>
</dbReference>
<evidence type="ECO:0000313" key="7">
    <source>
        <dbReference type="Proteomes" id="UP000239549"/>
    </source>
</evidence>
<dbReference type="SUPFAM" id="SSF50486">
    <property type="entry name" value="FMT C-terminal domain-like"/>
    <property type="match status" value="1"/>
</dbReference>
<organism evidence="6 7">
    <name type="scientific">Desulfocucumis palustris</name>
    <dbReference type="NCBI Taxonomy" id="1898651"/>
    <lineage>
        <taxon>Bacteria</taxon>
        <taxon>Bacillati</taxon>
        <taxon>Bacillota</taxon>
        <taxon>Clostridia</taxon>
        <taxon>Eubacteriales</taxon>
        <taxon>Desulfocucumaceae</taxon>
        <taxon>Desulfocucumis</taxon>
    </lineage>
</organism>
<dbReference type="Gene3D" id="3.10.300.10">
    <property type="entry name" value="Methylpurine-DNA glycosylase (MPG)"/>
    <property type="match status" value="1"/>
</dbReference>
<dbReference type="EC" id="3.2.2.-" evidence="5"/>
<dbReference type="CDD" id="cd00540">
    <property type="entry name" value="AAG"/>
    <property type="match status" value="1"/>
</dbReference>
<evidence type="ECO:0000256" key="3">
    <source>
        <dbReference type="ARBA" id="ARBA00022801"/>
    </source>
</evidence>
<dbReference type="Proteomes" id="UP000239549">
    <property type="component" value="Unassembled WGS sequence"/>
</dbReference>
<dbReference type="PANTHER" id="PTHR10429">
    <property type="entry name" value="DNA-3-METHYLADENINE GLYCOSYLASE"/>
    <property type="match status" value="1"/>
</dbReference>
<evidence type="ECO:0000256" key="4">
    <source>
        <dbReference type="ARBA" id="ARBA00023204"/>
    </source>
</evidence>
<dbReference type="NCBIfam" id="TIGR00567">
    <property type="entry name" value="3mg"/>
    <property type="match status" value="1"/>
</dbReference>
<dbReference type="GO" id="GO:0003905">
    <property type="term" value="F:alkylbase DNA N-glycosylase activity"/>
    <property type="evidence" value="ECO:0007669"/>
    <property type="project" value="InterPro"/>
</dbReference>
<dbReference type="FunFam" id="3.10.300.10:FF:000001">
    <property type="entry name" value="Putative 3-methyladenine DNA glycosylase"/>
    <property type="match status" value="1"/>
</dbReference>
<dbReference type="OrthoDB" id="9794313at2"/>
<dbReference type="InterPro" id="IPR003180">
    <property type="entry name" value="MPG"/>
</dbReference>
<keyword evidence="3 5" id="KW-0378">Hydrolase</keyword>
<evidence type="ECO:0000256" key="1">
    <source>
        <dbReference type="ARBA" id="ARBA00009232"/>
    </source>
</evidence>
<keyword evidence="2 5" id="KW-0227">DNA damage</keyword>
<accession>A0A2L2XER2</accession>
<dbReference type="AlphaFoldDB" id="A0A2L2XER2"/>
<dbReference type="NCBIfam" id="NF002003">
    <property type="entry name" value="PRK00802.1-3"/>
    <property type="match status" value="1"/>
</dbReference>
<protein>
    <recommendedName>
        <fullName evidence="5">Putative 3-methyladenine DNA glycosylase</fullName>
        <ecNumber evidence="5">3.2.2.-</ecNumber>
    </recommendedName>
</protein>
<dbReference type="GO" id="GO:0006284">
    <property type="term" value="P:base-excision repair"/>
    <property type="evidence" value="ECO:0007669"/>
    <property type="project" value="InterPro"/>
</dbReference>
<keyword evidence="4 5" id="KW-0234">DNA repair</keyword>
<comment type="similarity">
    <text evidence="1 5">Belongs to the DNA glycosylase MPG family.</text>
</comment>
<dbReference type="PANTHER" id="PTHR10429:SF0">
    <property type="entry name" value="DNA-3-METHYLADENINE GLYCOSYLASE"/>
    <property type="match status" value="1"/>
</dbReference>
<dbReference type="RefSeq" id="WP_104371206.1">
    <property type="nucleotide sequence ID" value="NZ_BFAV01000045.1"/>
</dbReference>
<evidence type="ECO:0000256" key="2">
    <source>
        <dbReference type="ARBA" id="ARBA00022763"/>
    </source>
</evidence>
<dbReference type="InterPro" id="IPR036995">
    <property type="entry name" value="MPG_sf"/>
</dbReference>
<evidence type="ECO:0000256" key="5">
    <source>
        <dbReference type="HAMAP-Rule" id="MF_00527"/>
    </source>
</evidence>
<dbReference type="HAMAP" id="MF_00527">
    <property type="entry name" value="3MGH"/>
    <property type="match status" value="1"/>
</dbReference>
<comment type="caution">
    <text evidence="6">The sequence shown here is derived from an EMBL/GenBank/DDBJ whole genome shotgun (WGS) entry which is preliminary data.</text>
</comment>